<dbReference type="KEGG" id="ote:Oter_0990"/>
<dbReference type="AlphaFoldDB" id="B1ZXQ6"/>
<keyword evidence="2" id="KW-0732">Signal</keyword>
<evidence type="ECO:0000256" key="2">
    <source>
        <dbReference type="SAM" id="SignalP"/>
    </source>
</evidence>
<evidence type="ECO:0000313" key="3">
    <source>
        <dbReference type="EMBL" id="ACB74278.1"/>
    </source>
</evidence>
<reference evidence="3 4" key="1">
    <citation type="journal article" date="2011" name="J. Bacteriol.">
        <title>Genome sequence of the verrucomicrobium Opitutus terrae PB90-1, an abundant inhabitant of rice paddy soil ecosystems.</title>
        <authorList>
            <person name="van Passel M.W."/>
            <person name="Kant R."/>
            <person name="Palva A."/>
            <person name="Copeland A."/>
            <person name="Lucas S."/>
            <person name="Lapidus A."/>
            <person name="Glavina del Rio T."/>
            <person name="Pitluck S."/>
            <person name="Goltsman E."/>
            <person name="Clum A."/>
            <person name="Sun H."/>
            <person name="Schmutz J."/>
            <person name="Larimer F.W."/>
            <person name="Land M.L."/>
            <person name="Hauser L."/>
            <person name="Kyrpides N."/>
            <person name="Mikhailova N."/>
            <person name="Richardson P.P."/>
            <person name="Janssen P.H."/>
            <person name="de Vos W.M."/>
            <person name="Smidt H."/>
        </authorList>
    </citation>
    <scope>NUCLEOTIDE SEQUENCE [LARGE SCALE GENOMIC DNA]</scope>
    <source>
        <strain evidence="4">DSM 11246 / JCM 15787 / PB90-1</strain>
    </source>
</reference>
<dbReference type="HOGENOM" id="CLU_1650411_0_0_0"/>
<dbReference type="eggNOG" id="ENOG5033EDV">
    <property type="taxonomic scope" value="Bacteria"/>
</dbReference>
<organism evidence="3 4">
    <name type="scientific">Opitutus terrae (strain DSM 11246 / JCM 15787 / PB90-1)</name>
    <dbReference type="NCBI Taxonomy" id="452637"/>
    <lineage>
        <taxon>Bacteria</taxon>
        <taxon>Pseudomonadati</taxon>
        <taxon>Verrucomicrobiota</taxon>
        <taxon>Opitutia</taxon>
        <taxon>Opitutales</taxon>
        <taxon>Opitutaceae</taxon>
        <taxon>Opitutus</taxon>
    </lineage>
</organism>
<evidence type="ECO:0000313" key="4">
    <source>
        <dbReference type="Proteomes" id="UP000007013"/>
    </source>
</evidence>
<sequence length="160" mass="17167">MTRFLTALLLFFAAAAALTAAFSAGGVAFTKRFETALLSEPKMLAAPVTKLPYARKLAIQEVQGAWLRVSEGKKSGWVFAGNVAEEKPSETRGLDGLPIAASETSASTAARPLTPASEGYSERHGLASAVEDFNWLQEEGAVSDEDLQAFLREQKKGEFQ</sequence>
<evidence type="ECO:0000256" key="1">
    <source>
        <dbReference type="SAM" id="MobiDB-lite"/>
    </source>
</evidence>
<gene>
    <name evidence="3" type="ordered locus">Oter_0990</name>
</gene>
<dbReference type="Proteomes" id="UP000007013">
    <property type="component" value="Chromosome"/>
</dbReference>
<keyword evidence="4" id="KW-1185">Reference proteome</keyword>
<feature type="chain" id="PRO_5002772847" description="SH3b domain-containing protein" evidence="2">
    <location>
        <begin position="21"/>
        <end position="160"/>
    </location>
</feature>
<name>B1ZXQ6_OPITP</name>
<feature type="region of interest" description="Disordered" evidence="1">
    <location>
        <begin position="89"/>
        <end position="122"/>
    </location>
</feature>
<evidence type="ECO:0008006" key="5">
    <source>
        <dbReference type="Google" id="ProtNLM"/>
    </source>
</evidence>
<feature type="signal peptide" evidence="2">
    <location>
        <begin position="1"/>
        <end position="20"/>
    </location>
</feature>
<dbReference type="EMBL" id="CP001032">
    <property type="protein sequence ID" value="ACB74278.1"/>
    <property type="molecule type" value="Genomic_DNA"/>
</dbReference>
<dbReference type="OrthoDB" id="198922at2"/>
<feature type="compositionally biased region" description="Low complexity" evidence="1">
    <location>
        <begin position="100"/>
        <end position="110"/>
    </location>
</feature>
<dbReference type="STRING" id="452637.Oter_0990"/>
<dbReference type="RefSeq" id="WP_012373816.1">
    <property type="nucleotide sequence ID" value="NC_010571.1"/>
</dbReference>
<proteinExistence type="predicted"/>
<protein>
    <recommendedName>
        <fullName evidence="5">SH3b domain-containing protein</fullName>
    </recommendedName>
</protein>
<accession>B1ZXQ6</accession>